<dbReference type="OrthoDB" id="7063364at2"/>
<name>A0A1I6HE40_9GAMM</name>
<evidence type="ECO:0000313" key="2">
    <source>
        <dbReference type="EMBL" id="SFR52752.1"/>
    </source>
</evidence>
<protein>
    <submittedName>
        <fullName evidence="2">PrcB C-terminal</fullName>
    </submittedName>
</protein>
<dbReference type="RefSeq" id="WP_092009690.1">
    <property type="nucleotide sequence ID" value="NZ_FOYW01000001.1"/>
</dbReference>
<keyword evidence="3" id="KW-1185">Reference proteome</keyword>
<evidence type="ECO:0000259" key="1">
    <source>
        <dbReference type="Pfam" id="PF14343"/>
    </source>
</evidence>
<sequence>MNARCYPLGFLAVFFITACVGSDPRQQDENTAEARQLSVASQCGFGGPDLVYMDSRSRLEEVGSRRGVTLAPLEDHDFSAEHLLLVAAGRKPTGGYGIALDQSRLHDDVLDISVRVSEPGANQMVTQALTSPCLLLAVPSRGWDRVRVAGPGLPELSVQR</sequence>
<dbReference type="STRING" id="650891.SAMN05216203_1156"/>
<dbReference type="Pfam" id="PF14343">
    <property type="entry name" value="PrcB_C"/>
    <property type="match status" value="1"/>
</dbReference>
<dbReference type="Proteomes" id="UP000198644">
    <property type="component" value="Unassembled WGS sequence"/>
</dbReference>
<dbReference type="AlphaFoldDB" id="A0A1I6HE40"/>
<accession>A0A1I6HE40</accession>
<gene>
    <name evidence="2" type="ORF">SAMN05216203_1156</name>
</gene>
<dbReference type="InterPro" id="IPR025748">
    <property type="entry name" value="PrcB_C_dom"/>
</dbReference>
<evidence type="ECO:0000313" key="3">
    <source>
        <dbReference type="Proteomes" id="UP000198644"/>
    </source>
</evidence>
<organism evidence="2 3">
    <name type="scientific">Marinobacter daqiaonensis</name>
    <dbReference type="NCBI Taxonomy" id="650891"/>
    <lineage>
        <taxon>Bacteria</taxon>
        <taxon>Pseudomonadati</taxon>
        <taxon>Pseudomonadota</taxon>
        <taxon>Gammaproteobacteria</taxon>
        <taxon>Pseudomonadales</taxon>
        <taxon>Marinobacteraceae</taxon>
        <taxon>Marinobacter</taxon>
    </lineage>
</organism>
<feature type="domain" description="PrcB C-terminal" evidence="1">
    <location>
        <begin position="84"/>
        <end position="139"/>
    </location>
</feature>
<dbReference type="EMBL" id="FOYW01000001">
    <property type="protein sequence ID" value="SFR52752.1"/>
    <property type="molecule type" value="Genomic_DNA"/>
</dbReference>
<proteinExistence type="predicted"/>
<dbReference type="PROSITE" id="PS51257">
    <property type="entry name" value="PROKAR_LIPOPROTEIN"/>
    <property type="match status" value="1"/>
</dbReference>
<reference evidence="2 3" key="1">
    <citation type="submission" date="2016-10" db="EMBL/GenBank/DDBJ databases">
        <authorList>
            <person name="de Groot N.N."/>
        </authorList>
    </citation>
    <scope>NUCLEOTIDE SEQUENCE [LARGE SCALE GENOMIC DNA]</scope>
    <source>
        <strain evidence="2 3">CGMCC 1.9167</strain>
    </source>
</reference>